<accession>A0ABT3Z9Q1</accession>
<organism evidence="1 2">
    <name type="scientific">Hoeflea algicola</name>
    <dbReference type="NCBI Taxonomy" id="2983763"/>
    <lineage>
        <taxon>Bacteria</taxon>
        <taxon>Pseudomonadati</taxon>
        <taxon>Pseudomonadota</taxon>
        <taxon>Alphaproteobacteria</taxon>
        <taxon>Hyphomicrobiales</taxon>
        <taxon>Rhizobiaceae</taxon>
        <taxon>Hoeflea</taxon>
    </lineage>
</organism>
<evidence type="ECO:0000313" key="2">
    <source>
        <dbReference type="Proteomes" id="UP001073227"/>
    </source>
</evidence>
<dbReference type="RefSeq" id="WP_267654057.1">
    <property type="nucleotide sequence ID" value="NZ_JAOVZR010000001.1"/>
</dbReference>
<sequence length="55" mass="6137">MSEDLDWLPGHSVITPDYVKHPDDIADLGSRYPEGLAIQARSRLVHPLTLSMPPQ</sequence>
<protein>
    <submittedName>
        <fullName evidence="1">Uncharacterized protein</fullName>
    </submittedName>
</protein>
<name>A0ABT3Z9Q1_9HYPH</name>
<dbReference type="Proteomes" id="UP001073227">
    <property type="component" value="Unassembled WGS sequence"/>
</dbReference>
<dbReference type="EMBL" id="JAOVZR010000001">
    <property type="protein sequence ID" value="MCY0148493.1"/>
    <property type="molecule type" value="Genomic_DNA"/>
</dbReference>
<keyword evidence="2" id="KW-1185">Reference proteome</keyword>
<proteinExistence type="predicted"/>
<reference evidence="1" key="1">
    <citation type="submission" date="2022-10" db="EMBL/GenBank/DDBJ databases">
        <title>Hoeflea sp. G2-23, isolated from marine algae.</title>
        <authorList>
            <person name="Kristyanto S."/>
            <person name="Kim J.M."/>
            <person name="Jeon C.O."/>
        </authorList>
    </citation>
    <scope>NUCLEOTIDE SEQUENCE</scope>
    <source>
        <strain evidence="1">G2-23</strain>
    </source>
</reference>
<gene>
    <name evidence="1" type="ORF">OEG84_12400</name>
</gene>
<comment type="caution">
    <text evidence="1">The sequence shown here is derived from an EMBL/GenBank/DDBJ whole genome shotgun (WGS) entry which is preliminary data.</text>
</comment>
<evidence type="ECO:0000313" key="1">
    <source>
        <dbReference type="EMBL" id="MCY0148493.1"/>
    </source>
</evidence>